<dbReference type="SUPFAM" id="SSF50249">
    <property type="entry name" value="Nucleic acid-binding proteins"/>
    <property type="match status" value="1"/>
</dbReference>
<dbReference type="InterPro" id="IPR047112">
    <property type="entry name" value="RecG/Mfd"/>
</dbReference>
<keyword evidence="11" id="KW-1185">Reference proteome</keyword>
<feature type="domain" description="Helicase C-terminal" evidence="9">
    <location>
        <begin position="506"/>
        <end position="660"/>
    </location>
</feature>
<dbReference type="GO" id="GO:0003678">
    <property type="term" value="F:DNA helicase activity"/>
    <property type="evidence" value="ECO:0007669"/>
    <property type="project" value="UniProtKB-EC"/>
</dbReference>
<dbReference type="InterPro" id="IPR012340">
    <property type="entry name" value="NA-bd_OB-fold"/>
</dbReference>
<dbReference type="SUPFAM" id="SSF52540">
    <property type="entry name" value="P-loop containing nucleoside triphosphate hydrolases"/>
    <property type="match status" value="1"/>
</dbReference>
<dbReference type="InterPro" id="IPR027417">
    <property type="entry name" value="P-loop_NTPase"/>
</dbReference>
<keyword evidence="2" id="KW-0227">DNA damage</keyword>
<keyword evidence="4 10" id="KW-0347">Helicase</keyword>
<evidence type="ECO:0000313" key="11">
    <source>
        <dbReference type="Proteomes" id="UP000326711"/>
    </source>
</evidence>
<evidence type="ECO:0000256" key="6">
    <source>
        <dbReference type="ARBA" id="ARBA00023125"/>
    </source>
</evidence>
<name>A0A5J6ZB87_9CORY</name>
<keyword evidence="6" id="KW-0238">DNA-binding</keyword>
<dbReference type="GO" id="GO:0003677">
    <property type="term" value="F:DNA binding"/>
    <property type="evidence" value="ECO:0007669"/>
    <property type="project" value="UniProtKB-KW"/>
</dbReference>
<dbReference type="Pfam" id="PF00271">
    <property type="entry name" value="Helicase_C"/>
    <property type="match status" value="1"/>
</dbReference>
<feature type="domain" description="Helicase ATP-binding" evidence="8">
    <location>
        <begin position="313"/>
        <end position="477"/>
    </location>
</feature>
<dbReference type="GO" id="GO:0005524">
    <property type="term" value="F:ATP binding"/>
    <property type="evidence" value="ECO:0007669"/>
    <property type="project" value="UniProtKB-KW"/>
</dbReference>
<evidence type="ECO:0000256" key="1">
    <source>
        <dbReference type="ARBA" id="ARBA00022741"/>
    </source>
</evidence>
<dbReference type="Gene3D" id="3.40.50.300">
    <property type="entry name" value="P-loop containing nucleotide triphosphate hydrolases"/>
    <property type="match status" value="2"/>
</dbReference>
<dbReference type="InterPro" id="IPR011545">
    <property type="entry name" value="DEAD/DEAH_box_helicase_dom"/>
</dbReference>
<dbReference type="PROSITE" id="PS51194">
    <property type="entry name" value="HELICASE_CTER"/>
    <property type="match status" value="1"/>
</dbReference>
<dbReference type="GO" id="GO:0016787">
    <property type="term" value="F:hydrolase activity"/>
    <property type="evidence" value="ECO:0007669"/>
    <property type="project" value="UniProtKB-KW"/>
</dbReference>
<dbReference type="InterPro" id="IPR001650">
    <property type="entry name" value="Helicase_C-like"/>
</dbReference>
<reference evidence="11" key="1">
    <citation type="submission" date="2019-10" db="EMBL/GenBank/DDBJ databases">
        <title>Complete genome sequence of Corynebacterium urogenitalis DSM 108747, isolated from the genital tract of a cow.</title>
        <authorList>
            <person name="Ruckert C."/>
            <person name="Ballas P."/>
            <person name="Wagener K."/>
            <person name="Drillich M."/>
            <person name="Kaempfer P."/>
            <person name="Busse H.-J."/>
            <person name="Ehling-Schulz M."/>
        </authorList>
    </citation>
    <scope>NUCLEOTIDE SEQUENCE [LARGE SCALE GENOMIC DNA]</scope>
    <source>
        <strain evidence="11">LMM 1652</strain>
    </source>
</reference>
<organism evidence="10 11">
    <name type="scientific">Corynebacterium urogenitale</name>
    <dbReference type="NCBI Taxonomy" id="2487892"/>
    <lineage>
        <taxon>Bacteria</taxon>
        <taxon>Bacillati</taxon>
        <taxon>Actinomycetota</taxon>
        <taxon>Actinomycetes</taxon>
        <taxon>Mycobacteriales</taxon>
        <taxon>Corynebacteriaceae</taxon>
        <taxon>Corynebacterium</taxon>
    </lineage>
</organism>
<dbReference type="PROSITE" id="PS51192">
    <property type="entry name" value="HELICASE_ATP_BIND_1"/>
    <property type="match status" value="1"/>
</dbReference>
<dbReference type="Pfam" id="PF19833">
    <property type="entry name" value="RecG_dom3_C"/>
    <property type="match status" value="1"/>
</dbReference>
<dbReference type="AlphaFoldDB" id="A0A5J6ZB87"/>
<protein>
    <submittedName>
        <fullName evidence="10">ATP-dependent DNA helicase RecG</fullName>
        <ecNumber evidence="10">3.6.4.12</ecNumber>
    </submittedName>
</protein>
<sequence length="723" mass="79610">MLGWEDSRPLSLFVAPDRARKLADKPGLKTISDAVLNFPTKYVRAGSAQALDILEEGEMYTCVAEILRVQERENRSSRGPRTIFSFTFTDGTVTMESALFGNPRLHRACLTEGTIVLLYGKLGRYRDRWQLKNPSYVTVYPGEKAEFGAFGPLKTIVDVAGNGQAAQELLSKPWLPSYPRRPGTSTAELIGVMDKVVSGMGHPTEVLPSPSQMHGAPAWPVDDEGEPLIGFSEALQQIHQPPPEGPFAARHRLKFNEALELQVVMALRRADAEKRTSRAMLPREDGVASDVENNLPFALSEGQRAALDVIRPALASEDPASLMLQGDVGSGKTVVALLAMLQAVDAGYQCAFIAPTEVLAMQHARTLTHMLEGTMVGVTLLTGSQKVAEKKVNLLNIISGQANIVVGTHALIQDSVEFNDLGLVVVDEQHRFGVRQRDKLRESAPVDRTPHMLVMTATPIPRTVAMTMFGDLTSVRLSGFPRGRGTVQTSVVPNWKPRWVERMWQRMDEEIRAGRQVFIVAPRIEGEDGVEAWAQRIATRHLPEARVAMLHGRLPTEEKDQVMTAFARGDVDALVATTVIEVGVDVPNATMMLILDAENFGVSQLHQLRGRVGRGSADAVCLLYTTADIASDSYRRLLAVAETHDGFALAELDLQQRTEGDILGQSQSGAATRRTNLLDLVEDEDIIIEARRYAMELVEYDEQLARSLVANLKIEEQDYIERS</sequence>
<dbReference type="PANTHER" id="PTHR47964">
    <property type="entry name" value="ATP-DEPENDENT DNA HELICASE HOMOLOG RECG, CHLOROPLASTIC"/>
    <property type="match status" value="1"/>
</dbReference>
<evidence type="ECO:0000256" key="4">
    <source>
        <dbReference type="ARBA" id="ARBA00022806"/>
    </source>
</evidence>
<evidence type="ECO:0000313" key="10">
    <source>
        <dbReference type="EMBL" id="QFQ02609.1"/>
    </source>
</evidence>
<evidence type="ECO:0000256" key="7">
    <source>
        <dbReference type="ARBA" id="ARBA00023204"/>
    </source>
</evidence>
<dbReference type="InterPro" id="IPR045562">
    <property type="entry name" value="RecG_dom3_C"/>
</dbReference>
<dbReference type="EMBL" id="CP045032">
    <property type="protein sequence ID" value="QFQ02609.1"/>
    <property type="molecule type" value="Genomic_DNA"/>
</dbReference>
<evidence type="ECO:0000256" key="2">
    <source>
        <dbReference type="ARBA" id="ARBA00022763"/>
    </source>
</evidence>
<evidence type="ECO:0000259" key="9">
    <source>
        <dbReference type="PROSITE" id="PS51194"/>
    </source>
</evidence>
<dbReference type="SMART" id="SM00490">
    <property type="entry name" value="HELICc"/>
    <property type="match status" value="1"/>
</dbReference>
<dbReference type="EC" id="3.6.4.12" evidence="10"/>
<dbReference type="GO" id="GO:0006281">
    <property type="term" value="P:DNA repair"/>
    <property type="evidence" value="ECO:0007669"/>
    <property type="project" value="UniProtKB-KW"/>
</dbReference>
<dbReference type="InterPro" id="IPR014001">
    <property type="entry name" value="Helicase_ATP-bd"/>
</dbReference>
<dbReference type="Proteomes" id="UP000326711">
    <property type="component" value="Chromosome"/>
</dbReference>
<dbReference type="Pfam" id="PF00270">
    <property type="entry name" value="DEAD"/>
    <property type="match status" value="1"/>
</dbReference>
<evidence type="ECO:0000256" key="3">
    <source>
        <dbReference type="ARBA" id="ARBA00022801"/>
    </source>
</evidence>
<proteinExistence type="predicted"/>
<evidence type="ECO:0000259" key="8">
    <source>
        <dbReference type="PROSITE" id="PS51192"/>
    </source>
</evidence>
<keyword evidence="1" id="KW-0547">Nucleotide-binding</keyword>
<dbReference type="OrthoDB" id="9804325at2"/>
<keyword evidence="7" id="KW-0234">DNA repair</keyword>
<dbReference type="SMART" id="SM00487">
    <property type="entry name" value="DEXDc"/>
    <property type="match status" value="1"/>
</dbReference>
<keyword evidence="5" id="KW-0067">ATP-binding</keyword>
<evidence type="ECO:0000256" key="5">
    <source>
        <dbReference type="ARBA" id="ARBA00022840"/>
    </source>
</evidence>
<keyword evidence="3 10" id="KW-0378">Hydrolase</keyword>
<dbReference type="PANTHER" id="PTHR47964:SF1">
    <property type="entry name" value="ATP-DEPENDENT DNA HELICASE HOMOLOG RECG, CHLOROPLASTIC"/>
    <property type="match status" value="1"/>
</dbReference>
<dbReference type="CDD" id="cd04488">
    <property type="entry name" value="RecG_wedge_OBF"/>
    <property type="match status" value="1"/>
</dbReference>
<accession>A0A5J6ZB87</accession>
<dbReference type="Gene3D" id="2.40.50.140">
    <property type="entry name" value="Nucleic acid-binding proteins"/>
    <property type="match status" value="1"/>
</dbReference>
<dbReference type="RefSeq" id="WP_151902951.1">
    <property type="nucleotide sequence ID" value="NZ_CP045032.1"/>
</dbReference>
<dbReference type="KEGG" id="cuo:CUROG_06230"/>
<gene>
    <name evidence="10" type="primary">recG</name>
    <name evidence="10" type="ORF">CUROG_06230</name>
</gene>